<dbReference type="InterPro" id="IPR045156">
    <property type="entry name" value="Vac8"/>
</dbReference>
<feature type="compositionally biased region" description="Basic and acidic residues" evidence="3">
    <location>
        <begin position="138"/>
        <end position="152"/>
    </location>
</feature>
<reference evidence="4" key="1">
    <citation type="submission" date="2021-01" db="EMBL/GenBank/DDBJ databases">
        <authorList>
            <person name="Corre E."/>
            <person name="Pelletier E."/>
            <person name="Niang G."/>
            <person name="Scheremetjew M."/>
            <person name="Finn R."/>
            <person name="Kale V."/>
            <person name="Holt S."/>
            <person name="Cochrane G."/>
            <person name="Meng A."/>
            <person name="Brown T."/>
            <person name="Cohen L."/>
        </authorList>
    </citation>
    <scope>NUCLEOTIDE SEQUENCE</scope>
    <source>
        <strain evidence="4">CCMP127</strain>
    </source>
</reference>
<feature type="region of interest" description="Disordered" evidence="3">
    <location>
        <begin position="98"/>
        <end position="160"/>
    </location>
</feature>
<feature type="compositionally biased region" description="Polar residues" evidence="3">
    <location>
        <begin position="70"/>
        <end position="80"/>
    </location>
</feature>
<dbReference type="AlphaFoldDB" id="A0A7S3LEH1"/>
<evidence type="ECO:0000313" key="4">
    <source>
        <dbReference type="EMBL" id="CAE0421067.1"/>
    </source>
</evidence>
<dbReference type="SUPFAM" id="SSF48371">
    <property type="entry name" value="ARM repeat"/>
    <property type="match status" value="1"/>
</dbReference>
<sequence>MGPPRRPPSVDRHSPRDAAPPPTQVFTRGRHGVVKTRTQTNRNRRAASMDPSRRNQQRSNRSRAPRSQSTSKRTTMSHVSVENMSYAMSSDISEGDYSNYSAPALTPKKEDSSYSYSERREPSSSRTSPSVIKQQQLNKRDLSPERSIDMQKQHSRTTRKVVDEMCRANVASRRIASVTNACSLFDHHDEARHNIEVSFGAAHVLGKMIQQPVSDDEMRIMCAALEMVFRASPGSVRGAYQRLNSSLLPALFRMLDRCEERSVKHADISILNITKIVYYLSKCPDLRIQLCRQQGMLDFLFRVATRVLNPECRSYRLLVAMNLASEERNKVTIYEKEGLVSGILRIAHMDTSDLARQNAALVIQELATCDLLHVPLAKNDQLLGTLVKMALVEKSLQTRESVINSLQTLAFTKKNRLRLCTFKDGVVLEALRKTLSVDSDDKVRRRAAGTLTNLACEETAEVMGKHPGLLETLAIVATKDYNADVQARSALALTKIGSNIKAGMDCFKPLLDALVAASLGKSSSSVIAVLRVKAREPGNRHAMAHHEGVLDTLVDVCVSKISAESDRDNAMRTLMHLLNDEKNRAYMCTKNVLKALVRGANYEEEVLSEARESAIIAMERMATEQANRAFMARYPALLESVAKAVEREFKLEDEKVESEHGYLAKPLLMSLLLAM</sequence>
<gene>
    <name evidence="4" type="ORF">ACOF00016_LOCUS17716</name>
</gene>
<dbReference type="InterPro" id="IPR011989">
    <property type="entry name" value="ARM-like"/>
</dbReference>
<keyword evidence="2" id="KW-0677">Repeat</keyword>
<dbReference type="EMBL" id="HBIM01023941">
    <property type="protein sequence ID" value="CAE0421067.1"/>
    <property type="molecule type" value="Transcribed_RNA"/>
</dbReference>
<evidence type="ECO:0000256" key="3">
    <source>
        <dbReference type="SAM" id="MobiDB-lite"/>
    </source>
</evidence>
<dbReference type="GO" id="GO:0071562">
    <property type="term" value="P:nucleus-vacuole junction assembly"/>
    <property type="evidence" value="ECO:0007669"/>
    <property type="project" value="InterPro"/>
</dbReference>
<dbReference type="InterPro" id="IPR016024">
    <property type="entry name" value="ARM-type_fold"/>
</dbReference>
<dbReference type="GO" id="GO:0043495">
    <property type="term" value="F:protein-membrane adaptor activity"/>
    <property type="evidence" value="ECO:0007669"/>
    <property type="project" value="InterPro"/>
</dbReference>
<dbReference type="PANTHER" id="PTHR47249">
    <property type="entry name" value="VACUOLAR PROTEIN 8"/>
    <property type="match status" value="1"/>
</dbReference>
<protein>
    <recommendedName>
        <fullName evidence="5">Armadillo repeat-containing protein 8</fullName>
    </recommendedName>
</protein>
<evidence type="ECO:0008006" key="5">
    <source>
        <dbReference type="Google" id="ProtNLM"/>
    </source>
</evidence>
<organism evidence="4">
    <name type="scientific">Amphora coffeiformis</name>
    <dbReference type="NCBI Taxonomy" id="265554"/>
    <lineage>
        <taxon>Eukaryota</taxon>
        <taxon>Sar</taxon>
        <taxon>Stramenopiles</taxon>
        <taxon>Ochrophyta</taxon>
        <taxon>Bacillariophyta</taxon>
        <taxon>Bacillariophyceae</taxon>
        <taxon>Bacillariophycidae</taxon>
        <taxon>Thalassiophysales</taxon>
        <taxon>Catenulaceae</taxon>
        <taxon>Amphora</taxon>
    </lineage>
</organism>
<feature type="compositionally biased region" description="Basic and acidic residues" evidence="3">
    <location>
        <begin position="107"/>
        <end position="123"/>
    </location>
</feature>
<comment type="similarity">
    <text evidence="1">Belongs to the beta-catenin family.</text>
</comment>
<accession>A0A7S3LEH1</accession>
<evidence type="ECO:0000256" key="2">
    <source>
        <dbReference type="ARBA" id="ARBA00022737"/>
    </source>
</evidence>
<dbReference type="PANTHER" id="PTHR47249:SF1">
    <property type="entry name" value="VACUOLAR PROTEIN 8"/>
    <property type="match status" value="1"/>
</dbReference>
<evidence type="ECO:0000256" key="1">
    <source>
        <dbReference type="ARBA" id="ARBA00005462"/>
    </source>
</evidence>
<dbReference type="Gene3D" id="1.25.10.10">
    <property type="entry name" value="Leucine-rich Repeat Variant"/>
    <property type="match status" value="1"/>
</dbReference>
<proteinExistence type="inferred from homology"/>
<feature type="region of interest" description="Disordered" evidence="3">
    <location>
        <begin position="1"/>
        <end position="80"/>
    </location>
</feature>
<name>A0A7S3LEH1_9STRA</name>